<dbReference type="PANTHER" id="PTHR13355">
    <property type="entry name" value="GLUCOSAMINE 6-PHOSPHATE N-ACETYLTRANSFERASE"/>
    <property type="match status" value="1"/>
</dbReference>
<organism evidence="2 3">
    <name type="scientific">Pontibacillus marinus BH030004 = DSM 16465</name>
    <dbReference type="NCBI Taxonomy" id="1385511"/>
    <lineage>
        <taxon>Bacteria</taxon>
        <taxon>Bacillati</taxon>
        <taxon>Bacillota</taxon>
        <taxon>Bacilli</taxon>
        <taxon>Bacillales</taxon>
        <taxon>Bacillaceae</taxon>
        <taxon>Pontibacillus</taxon>
    </lineage>
</organism>
<dbReference type="Proteomes" id="UP000030403">
    <property type="component" value="Unassembled WGS sequence"/>
</dbReference>
<dbReference type="PROSITE" id="PS51186">
    <property type="entry name" value="GNAT"/>
    <property type="match status" value="1"/>
</dbReference>
<dbReference type="InterPro" id="IPR000182">
    <property type="entry name" value="GNAT_dom"/>
</dbReference>
<keyword evidence="3" id="KW-1185">Reference proteome</keyword>
<dbReference type="Pfam" id="PF13673">
    <property type="entry name" value="Acetyltransf_10"/>
    <property type="match status" value="1"/>
</dbReference>
<comment type="caution">
    <text evidence="2">The sequence shown here is derived from an EMBL/GenBank/DDBJ whole genome shotgun (WGS) entry which is preliminary data.</text>
</comment>
<accession>A0A0A5GFA1</accession>
<keyword evidence="2" id="KW-0808">Transferase</keyword>
<dbReference type="GO" id="GO:0004343">
    <property type="term" value="F:glucosamine 6-phosphate N-acetyltransferase activity"/>
    <property type="evidence" value="ECO:0007669"/>
    <property type="project" value="TreeGrafter"/>
</dbReference>
<protein>
    <submittedName>
        <fullName evidence="2">GNAT family acetyltransferase</fullName>
    </submittedName>
</protein>
<dbReference type="STRING" id="1385511.GCA_000425225_02742"/>
<gene>
    <name evidence="2" type="ORF">N783_03275</name>
</gene>
<dbReference type="InterPro" id="IPR016181">
    <property type="entry name" value="Acyl_CoA_acyltransferase"/>
</dbReference>
<dbReference type="CDD" id="cd04301">
    <property type="entry name" value="NAT_SF"/>
    <property type="match status" value="1"/>
</dbReference>
<dbReference type="SUPFAM" id="SSF55729">
    <property type="entry name" value="Acyl-CoA N-acyltransferases (Nat)"/>
    <property type="match status" value="1"/>
</dbReference>
<reference evidence="2 3" key="1">
    <citation type="submission" date="2013-08" db="EMBL/GenBank/DDBJ databases">
        <authorList>
            <person name="Huang J."/>
            <person name="Wang G."/>
        </authorList>
    </citation>
    <scope>NUCLEOTIDE SEQUENCE [LARGE SCALE GENOMIC DNA]</scope>
    <source>
        <strain evidence="2 3">BH030004</strain>
    </source>
</reference>
<dbReference type="AlphaFoldDB" id="A0A0A5GFA1"/>
<name>A0A0A5GFA1_9BACI</name>
<dbReference type="RefSeq" id="WP_027446405.1">
    <property type="nucleotide sequence ID" value="NZ_AULJ01000034.1"/>
</dbReference>
<sequence>MKWIYKSYEELTTQELHDIIKARMDIFVVEQNCPYPEVDGYDPEANHLWLEDENGQVIAYCRLFMSGVKYNEASIGRILVLKEMRGKEYGKELMTKALSVIKDQFGEKAVKIQAQEYLLDFYGSFGFEGVTETYLEDGIPHVDMVLHY</sequence>
<evidence type="ECO:0000313" key="3">
    <source>
        <dbReference type="Proteomes" id="UP000030403"/>
    </source>
</evidence>
<feature type="domain" description="N-acetyltransferase" evidence="1">
    <location>
        <begin position="6"/>
        <end position="148"/>
    </location>
</feature>
<dbReference type="PANTHER" id="PTHR13355:SF11">
    <property type="entry name" value="GLUCOSAMINE 6-PHOSPHATE N-ACETYLTRANSFERASE"/>
    <property type="match status" value="1"/>
</dbReference>
<dbReference type="eggNOG" id="COG2153">
    <property type="taxonomic scope" value="Bacteria"/>
</dbReference>
<evidence type="ECO:0000313" key="2">
    <source>
        <dbReference type="EMBL" id="KGX89888.1"/>
    </source>
</evidence>
<evidence type="ECO:0000259" key="1">
    <source>
        <dbReference type="PROSITE" id="PS51186"/>
    </source>
</evidence>
<dbReference type="InterPro" id="IPR039143">
    <property type="entry name" value="GNPNAT1-like"/>
</dbReference>
<dbReference type="Gene3D" id="3.40.630.30">
    <property type="match status" value="1"/>
</dbReference>
<dbReference type="OrthoDB" id="9796171at2"/>
<dbReference type="EMBL" id="AVPF01000011">
    <property type="protein sequence ID" value="KGX89888.1"/>
    <property type="molecule type" value="Genomic_DNA"/>
</dbReference>
<proteinExistence type="predicted"/>